<evidence type="ECO:0000256" key="4">
    <source>
        <dbReference type="ARBA" id="ARBA00012288"/>
    </source>
</evidence>
<feature type="binding site" evidence="8">
    <location>
        <position position="155"/>
    </location>
    <ligand>
        <name>substrate</name>
    </ligand>
</feature>
<keyword evidence="5 8" id="KW-0210">Decarboxylase</keyword>
<feature type="domain" description="Uroporphyrinogen decarboxylase (URO-D)" evidence="11">
    <location>
        <begin position="23"/>
        <end position="32"/>
    </location>
</feature>
<feature type="binding site" evidence="8">
    <location>
        <position position="210"/>
    </location>
    <ligand>
        <name>substrate</name>
    </ligand>
</feature>
<dbReference type="Gene3D" id="3.20.20.210">
    <property type="match status" value="1"/>
</dbReference>
<feature type="domain" description="Uroporphyrinogen decarboxylase (URO-D)" evidence="12">
    <location>
        <begin position="143"/>
        <end position="159"/>
    </location>
</feature>
<dbReference type="EMBL" id="CP053586">
    <property type="protein sequence ID" value="WNZ23085.1"/>
    <property type="molecule type" value="Genomic_DNA"/>
</dbReference>
<dbReference type="GO" id="GO:0006782">
    <property type="term" value="P:protoporphyrinogen IX biosynthetic process"/>
    <property type="evidence" value="ECO:0007669"/>
    <property type="project" value="UniProtKB-UniRule"/>
</dbReference>
<comment type="pathway">
    <text evidence="1 8 9">Porphyrin-containing compound metabolism; protoporphyrin-IX biosynthesis; coproporphyrinogen-III from 5-aminolevulinate: step 4/4.</text>
</comment>
<protein>
    <recommendedName>
        <fullName evidence="4 8">Uroporphyrinogen decarboxylase</fullName>
        <shortName evidence="8">UPD</shortName>
        <shortName evidence="8">URO-D</shortName>
        <ecNumber evidence="4 8">4.1.1.37</ecNumber>
    </recommendedName>
</protein>
<comment type="similarity">
    <text evidence="2 8 10">Belongs to the uroporphyrinogen decarboxylase family.</text>
</comment>
<sequence>MIGSNQVPYLLRAARGEKLDRPPVWMMRQAGRYMQVYRDLRDKYPSFRERSENVELAVEISLQPWRAFRPDGVIMFSDILTPLPGMGIPFEIIESKGPIIEPAIRTQEQVDNLRPLDPEESLPFIRQILQTLRHEVGNEAAVLGFVGAPWTLAAYAIEGKGSKDYATIKSMAFSEPSMLHQFLGHIADSIATYVRYQIDSGAQVVQMFDSWAGQLSPQDYRTFALPYQQRVVQQVKATHPDTPLILYISGSAGVLELMGESGVDIVSVDWTVDMADARRRLGYDIGVQGNIDPCVLFGSKPFIRERILDTIRKAGDRGHILNLGHGILPKTPEENAAYFFETAKQVDHLLATV</sequence>
<dbReference type="AlphaFoldDB" id="A0AA97AFE5"/>
<keyword evidence="7 8" id="KW-0627">Porphyrin biosynthesis</keyword>
<name>A0AA97AFE5_9CYAN</name>
<accession>A0AA97AFE5</accession>
<dbReference type="PROSITE" id="PS00907">
    <property type="entry name" value="UROD_2"/>
    <property type="match status" value="1"/>
</dbReference>
<evidence type="ECO:0000256" key="6">
    <source>
        <dbReference type="ARBA" id="ARBA00023239"/>
    </source>
</evidence>
<evidence type="ECO:0000256" key="1">
    <source>
        <dbReference type="ARBA" id="ARBA00004804"/>
    </source>
</evidence>
<feature type="binding site" evidence="8">
    <location>
        <position position="325"/>
    </location>
    <ligand>
        <name>substrate</name>
    </ligand>
</feature>
<evidence type="ECO:0000256" key="9">
    <source>
        <dbReference type="RuleBase" id="RU000554"/>
    </source>
</evidence>
<feature type="binding site" evidence="8">
    <location>
        <begin position="28"/>
        <end position="32"/>
    </location>
    <ligand>
        <name>substrate</name>
    </ligand>
</feature>
<comment type="function">
    <text evidence="8">Catalyzes the decarboxylation of four acetate groups of uroporphyrinogen-III to yield coproporphyrinogen-III.</text>
</comment>
<evidence type="ECO:0000256" key="5">
    <source>
        <dbReference type="ARBA" id="ARBA00022793"/>
    </source>
</evidence>
<comment type="catalytic activity">
    <reaction evidence="8 9">
        <text>uroporphyrinogen III + 4 H(+) = coproporphyrinogen III + 4 CO2</text>
        <dbReference type="Rhea" id="RHEA:19865"/>
        <dbReference type="ChEBI" id="CHEBI:15378"/>
        <dbReference type="ChEBI" id="CHEBI:16526"/>
        <dbReference type="ChEBI" id="CHEBI:57308"/>
        <dbReference type="ChEBI" id="CHEBI:57309"/>
        <dbReference type="EC" id="4.1.1.37"/>
    </reaction>
</comment>
<dbReference type="InterPro" id="IPR038071">
    <property type="entry name" value="UROD/MetE-like_sf"/>
</dbReference>
<dbReference type="PANTHER" id="PTHR21091">
    <property type="entry name" value="METHYLTETRAHYDROFOLATE:HOMOCYSTEINE METHYLTRANSFERASE RELATED"/>
    <property type="match status" value="1"/>
</dbReference>
<feature type="site" description="Transition state stabilizer" evidence="8">
    <location>
        <position position="78"/>
    </location>
</feature>
<reference evidence="13" key="1">
    <citation type="submission" date="2020-05" db="EMBL/GenBank/DDBJ databases">
        <authorList>
            <person name="Zhu T."/>
            <person name="Keshari N."/>
            <person name="Lu X."/>
        </authorList>
    </citation>
    <scope>NUCLEOTIDE SEQUENCE</scope>
    <source>
        <strain evidence="13">NK1-12</strain>
    </source>
</reference>
<dbReference type="EC" id="4.1.1.37" evidence="4 8"/>
<comment type="subunit">
    <text evidence="3 8">Homodimer.</text>
</comment>
<dbReference type="Pfam" id="PF01208">
    <property type="entry name" value="URO-D"/>
    <property type="match status" value="1"/>
</dbReference>
<evidence type="ECO:0000256" key="10">
    <source>
        <dbReference type="RuleBase" id="RU004169"/>
    </source>
</evidence>
<dbReference type="HAMAP" id="MF_00218">
    <property type="entry name" value="URO_D"/>
    <property type="match status" value="1"/>
</dbReference>
<keyword evidence="8" id="KW-0963">Cytoplasm</keyword>
<comment type="subcellular location">
    <subcellularLocation>
        <location evidence="8">Cytoplasm</location>
    </subcellularLocation>
</comment>
<dbReference type="PROSITE" id="PS00906">
    <property type="entry name" value="UROD_1"/>
    <property type="match status" value="1"/>
</dbReference>
<evidence type="ECO:0000259" key="12">
    <source>
        <dbReference type="PROSITE" id="PS00907"/>
    </source>
</evidence>
<dbReference type="RefSeq" id="WP_316434658.1">
    <property type="nucleotide sequence ID" value="NZ_CP053586.1"/>
</dbReference>
<dbReference type="InterPro" id="IPR000257">
    <property type="entry name" value="Uroporphyrinogen_deCOase"/>
</dbReference>
<comment type="caution">
    <text evidence="8">Lacks conserved residue(s) required for the propagation of feature annotation.</text>
</comment>
<dbReference type="GO" id="GO:0004853">
    <property type="term" value="F:uroporphyrinogen decarboxylase activity"/>
    <property type="evidence" value="ECO:0007669"/>
    <property type="project" value="UniProtKB-UniRule"/>
</dbReference>
<evidence type="ECO:0000313" key="13">
    <source>
        <dbReference type="EMBL" id="WNZ23085.1"/>
    </source>
</evidence>
<feature type="binding site" evidence="8">
    <location>
        <position position="78"/>
    </location>
    <ligand>
        <name>substrate</name>
    </ligand>
</feature>
<dbReference type="InterPro" id="IPR006361">
    <property type="entry name" value="Uroporphyrinogen_deCO2ase_HemE"/>
</dbReference>
<dbReference type="CDD" id="cd00717">
    <property type="entry name" value="URO-D"/>
    <property type="match status" value="1"/>
</dbReference>
<evidence type="ECO:0000256" key="8">
    <source>
        <dbReference type="HAMAP-Rule" id="MF_00218"/>
    </source>
</evidence>
<dbReference type="SUPFAM" id="SSF51726">
    <property type="entry name" value="UROD/MetE-like"/>
    <property type="match status" value="1"/>
</dbReference>
<gene>
    <name evidence="8" type="primary">hemE</name>
    <name evidence="13" type="ORF">HJG54_09570</name>
</gene>
<evidence type="ECO:0000256" key="2">
    <source>
        <dbReference type="ARBA" id="ARBA00009935"/>
    </source>
</evidence>
<dbReference type="NCBIfam" id="TIGR01464">
    <property type="entry name" value="hemE"/>
    <property type="match status" value="1"/>
</dbReference>
<proteinExistence type="inferred from homology"/>
<organism evidence="13">
    <name type="scientific">Leptolyngbya sp. NK1-12</name>
    <dbReference type="NCBI Taxonomy" id="2547451"/>
    <lineage>
        <taxon>Bacteria</taxon>
        <taxon>Bacillati</taxon>
        <taxon>Cyanobacteriota</taxon>
        <taxon>Cyanophyceae</taxon>
        <taxon>Leptolyngbyales</taxon>
        <taxon>Leptolyngbyaceae</taxon>
        <taxon>Leptolyngbya group</taxon>
        <taxon>Leptolyngbya</taxon>
    </lineage>
</organism>
<dbReference type="PANTHER" id="PTHR21091:SF169">
    <property type="entry name" value="UROPORPHYRINOGEN DECARBOXYLASE"/>
    <property type="match status" value="1"/>
</dbReference>
<evidence type="ECO:0000256" key="3">
    <source>
        <dbReference type="ARBA" id="ARBA00011738"/>
    </source>
</evidence>
<dbReference type="FunFam" id="3.20.20.210:FF:000006">
    <property type="entry name" value="Uroporphyrinogen decarboxylase"/>
    <property type="match status" value="1"/>
</dbReference>
<keyword evidence="6 8" id="KW-0456">Lyase</keyword>
<evidence type="ECO:0000259" key="11">
    <source>
        <dbReference type="PROSITE" id="PS00906"/>
    </source>
</evidence>
<dbReference type="GO" id="GO:0005737">
    <property type="term" value="C:cytoplasm"/>
    <property type="evidence" value="ECO:0007669"/>
    <property type="project" value="UniProtKB-SubCell"/>
</dbReference>
<evidence type="ECO:0000256" key="7">
    <source>
        <dbReference type="ARBA" id="ARBA00023244"/>
    </source>
</evidence>